<dbReference type="GeneID" id="88854661"/>
<organism evidence="1 2">
    <name type="scientific">Xenorhabdus griffiniae</name>
    <dbReference type="NCBI Taxonomy" id="351672"/>
    <lineage>
        <taxon>Bacteria</taxon>
        <taxon>Pseudomonadati</taxon>
        <taxon>Pseudomonadota</taxon>
        <taxon>Gammaproteobacteria</taxon>
        <taxon>Enterobacterales</taxon>
        <taxon>Morganellaceae</taxon>
        <taxon>Xenorhabdus</taxon>
    </lineage>
</organism>
<sequence length="57" mass="6261">MNKMTQRFARSGLVFTLITEHLPEQALAVPAILLAAASEGSMFVALCRPMKGKEKQE</sequence>
<dbReference type="EMBL" id="CP133647">
    <property type="protein sequence ID" value="WNH02863.1"/>
    <property type="molecule type" value="Genomic_DNA"/>
</dbReference>
<accession>A0ABY9XJR9</accession>
<name>A0ABY9XJR9_9GAMM</name>
<dbReference type="RefSeq" id="WP_189759522.1">
    <property type="nucleotide sequence ID" value="NZ_CAWPOC010000094.1"/>
</dbReference>
<proteinExistence type="predicted"/>
<keyword evidence="2" id="KW-1185">Reference proteome</keyword>
<dbReference type="Proteomes" id="UP001300348">
    <property type="component" value="Chromosome"/>
</dbReference>
<reference evidence="1 2" key="1">
    <citation type="journal article" date="2023" name="Access Microbiol">
        <title>The genome of a steinernematid-associated Pseudomonas piscis bacterium encodes the biosynthesis of insect toxins.</title>
        <authorList>
            <person name="Awori R.M."/>
            <person name="Hendre P."/>
            <person name="Amugune N.O."/>
        </authorList>
    </citation>
    <scope>NUCLEOTIDE SEQUENCE [LARGE SCALE GENOMIC DNA]</scope>
    <source>
        <strain evidence="1 2">97</strain>
    </source>
</reference>
<evidence type="ECO:0000313" key="2">
    <source>
        <dbReference type="Proteomes" id="UP001300348"/>
    </source>
</evidence>
<protein>
    <submittedName>
        <fullName evidence="1">Uncharacterized protein</fullName>
    </submittedName>
</protein>
<gene>
    <name evidence="1" type="ORF">QL112_003850</name>
</gene>
<evidence type="ECO:0000313" key="1">
    <source>
        <dbReference type="EMBL" id="WNH02863.1"/>
    </source>
</evidence>